<evidence type="ECO:0000256" key="1">
    <source>
        <dbReference type="SAM" id="MobiDB-lite"/>
    </source>
</evidence>
<dbReference type="AlphaFoldDB" id="A0AAW1YFJ7"/>
<protein>
    <submittedName>
        <fullName evidence="2">Uncharacterized protein</fullName>
    </submittedName>
</protein>
<feature type="region of interest" description="Disordered" evidence="1">
    <location>
        <begin position="197"/>
        <end position="247"/>
    </location>
</feature>
<feature type="compositionally biased region" description="Low complexity" evidence="1">
    <location>
        <begin position="135"/>
        <end position="152"/>
    </location>
</feature>
<sequence>MEEINSSLTLTISNPLNFVLLDVLPDLNDLPRDSDQLIPLVLLPDSNDQPRSSSVESLVLSDLNDEVRNPSVVPLTLFPDLNDKPINPSFEFLDSVDLSDAPRNPSTISLDLFPSTLKEDDKEDQRSITQSLDISTSTSATPTSTSICSSTTTDDVQEETVGAIAPTPCLLSNNFVSSSMDIDCYYSSDPPSVSIKRKAVDIDYSSPRDPNPKGPKRNKKKADPYQNPRKRDAAHPNQKRENSGSMDETLCRNIKVSIILAVRNIPTKEVGSLGDVEELAKELMQQLNMRPDKGKLLGVQCQSSFRPIICSFEENEMSYDVLI</sequence>
<dbReference type="EMBL" id="JBEDUW010000001">
    <property type="protein sequence ID" value="KAK9947986.1"/>
    <property type="molecule type" value="Genomic_DNA"/>
</dbReference>
<comment type="caution">
    <text evidence="2">The sequence shown here is derived from an EMBL/GenBank/DDBJ whole genome shotgun (WGS) entry which is preliminary data.</text>
</comment>
<feature type="compositionally biased region" description="Basic and acidic residues" evidence="1">
    <location>
        <begin position="229"/>
        <end position="242"/>
    </location>
</feature>
<name>A0AAW1YFJ7_RUBAR</name>
<gene>
    <name evidence="2" type="ORF">M0R45_003578</name>
</gene>
<evidence type="ECO:0000313" key="3">
    <source>
        <dbReference type="Proteomes" id="UP001457282"/>
    </source>
</evidence>
<evidence type="ECO:0000313" key="2">
    <source>
        <dbReference type="EMBL" id="KAK9947986.1"/>
    </source>
</evidence>
<organism evidence="2 3">
    <name type="scientific">Rubus argutus</name>
    <name type="common">Southern blackberry</name>
    <dbReference type="NCBI Taxonomy" id="59490"/>
    <lineage>
        <taxon>Eukaryota</taxon>
        <taxon>Viridiplantae</taxon>
        <taxon>Streptophyta</taxon>
        <taxon>Embryophyta</taxon>
        <taxon>Tracheophyta</taxon>
        <taxon>Spermatophyta</taxon>
        <taxon>Magnoliopsida</taxon>
        <taxon>eudicotyledons</taxon>
        <taxon>Gunneridae</taxon>
        <taxon>Pentapetalae</taxon>
        <taxon>rosids</taxon>
        <taxon>fabids</taxon>
        <taxon>Rosales</taxon>
        <taxon>Rosaceae</taxon>
        <taxon>Rosoideae</taxon>
        <taxon>Rosoideae incertae sedis</taxon>
        <taxon>Rubus</taxon>
    </lineage>
</organism>
<dbReference type="Proteomes" id="UP001457282">
    <property type="component" value="Unassembled WGS sequence"/>
</dbReference>
<reference evidence="2 3" key="1">
    <citation type="journal article" date="2023" name="G3 (Bethesda)">
        <title>A chromosome-length genome assembly and annotation of blackberry (Rubus argutus, cv. 'Hillquist').</title>
        <authorList>
            <person name="Bruna T."/>
            <person name="Aryal R."/>
            <person name="Dudchenko O."/>
            <person name="Sargent D.J."/>
            <person name="Mead D."/>
            <person name="Buti M."/>
            <person name="Cavallini A."/>
            <person name="Hytonen T."/>
            <person name="Andres J."/>
            <person name="Pham M."/>
            <person name="Weisz D."/>
            <person name="Mascagni F."/>
            <person name="Usai G."/>
            <person name="Natali L."/>
            <person name="Bassil N."/>
            <person name="Fernandez G.E."/>
            <person name="Lomsadze A."/>
            <person name="Armour M."/>
            <person name="Olukolu B."/>
            <person name="Poorten T."/>
            <person name="Britton C."/>
            <person name="Davik J."/>
            <person name="Ashrafi H."/>
            <person name="Aiden E.L."/>
            <person name="Borodovsky M."/>
            <person name="Worthington M."/>
        </authorList>
    </citation>
    <scope>NUCLEOTIDE SEQUENCE [LARGE SCALE GENOMIC DNA]</scope>
    <source>
        <strain evidence="2">PI 553951</strain>
    </source>
</reference>
<proteinExistence type="predicted"/>
<accession>A0AAW1YFJ7</accession>
<feature type="region of interest" description="Disordered" evidence="1">
    <location>
        <begin position="119"/>
        <end position="152"/>
    </location>
</feature>
<keyword evidence="3" id="KW-1185">Reference proteome</keyword>